<dbReference type="PROSITE" id="PS51186">
    <property type="entry name" value="GNAT"/>
    <property type="match status" value="1"/>
</dbReference>
<dbReference type="EMBL" id="WLYK01000005">
    <property type="protein sequence ID" value="MTD15073.1"/>
    <property type="molecule type" value="Genomic_DNA"/>
</dbReference>
<evidence type="ECO:0000259" key="2">
    <source>
        <dbReference type="PROSITE" id="PS51186"/>
    </source>
</evidence>
<keyword evidence="4" id="KW-1185">Reference proteome</keyword>
<comment type="caution">
    <text evidence="3">The sequence shown here is derived from an EMBL/GenBank/DDBJ whole genome shotgun (WGS) entry which is preliminary data.</text>
</comment>
<dbReference type="CDD" id="cd04301">
    <property type="entry name" value="NAT_SF"/>
    <property type="match status" value="1"/>
</dbReference>
<keyword evidence="3" id="KW-0808">Transferase</keyword>
<dbReference type="SUPFAM" id="SSF55729">
    <property type="entry name" value="Acyl-CoA N-acyltransferases (Nat)"/>
    <property type="match status" value="1"/>
</dbReference>
<feature type="compositionally biased region" description="Polar residues" evidence="1">
    <location>
        <begin position="253"/>
        <end position="265"/>
    </location>
</feature>
<dbReference type="InterPro" id="IPR016181">
    <property type="entry name" value="Acyl_CoA_acyltransferase"/>
</dbReference>
<dbReference type="AlphaFoldDB" id="A0A7K1FPC4"/>
<feature type="domain" description="N-acetyltransferase" evidence="2">
    <location>
        <begin position="115"/>
        <end position="265"/>
    </location>
</feature>
<evidence type="ECO:0000313" key="4">
    <source>
        <dbReference type="Proteomes" id="UP000460221"/>
    </source>
</evidence>
<protein>
    <submittedName>
        <fullName evidence="3">GNAT family N-acetyltransferase</fullName>
    </submittedName>
</protein>
<name>A0A7K1FPC4_9ACTN</name>
<dbReference type="Gene3D" id="3.40.630.30">
    <property type="match status" value="1"/>
</dbReference>
<dbReference type="InterPro" id="IPR000182">
    <property type="entry name" value="GNAT_dom"/>
</dbReference>
<dbReference type="Proteomes" id="UP000460221">
    <property type="component" value="Unassembled WGS sequence"/>
</dbReference>
<dbReference type="Pfam" id="PF00583">
    <property type="entry name" value="Acetyltransf_1"/>
    <property type="match status" value="1"/>
</dbReference>
<reference evidence="3 4" key="1">
    <citation type="submission" date="2019-11" db="EMBL/GenBank/DDBJ databases">
        <authorList>
            <person name="Jiang L.-Q."/>
        </authorList>
    </citation>
    <scope>NUCLEOTIDE SEQUENCE [LARGE SCALE GENOMIC DNA]</scope>
    <source>
        <strain evidence="3 4">YIM 132087</strain>
    </source>
</reference>
<evidence type="ECO:0000256" key="1">
    <source>
        <dbReference type="SAM" id="MobiDB-lite"/>
    </source>
</evidence>
<dbReference type="GO" id="GO:0016747">
    <property type="term" value="F:acyltransferase activity, transferring groups other than amino-acyl groups"/>
    <property type="evidence" value="ECO:0007669"/>
    <property type="project" value="InterPro"/>
</dbReference>
<proteinExistence type="predicted"/>
<gene>
    <name evidence="3" type="ORF">GIS00_14110</name>
</gene>
<organism evidence="3 4">
    <name type="scientific">Nakamurella alba</name>
    <dbReference type="NCBI Taxonomy" id="2665158"/>
    <lineage>
        <taxon>Bacteria</taxon>
        <taxon>Bacillati</taxon>
        <taxon>Actinomycetota</taxon>
        <taxon>Actinomycetes</taxon>
        <taxon>Nakamurellales</taxon>
        <taxon>Nakamurellaceae</taxon>
        <taxon>Nakamurella</taxon>
    </lineage>
</organism>
<evidence type="ECO:0000313" key="3">
    <source>
        <dbReference type="EMBL" id="MTD15073.1"/>
    </source>
</evidence>
<accession>A0A7K1FPC4</accession>
<feature type="region of interest" description="Disordered" evidence="1">
    <location>
        <begin position="245"/>
        <end position="265"/>
    </location>
</feature>
<sequence length="265" mass="28151">MQLHPGDLGWYWQHGPDAVAGALRVWTDDDRIVGIGLFDGPAVLRMTVAPDLRRDRMLAERVVADLSELAAGTAVETPNGTLVQELLTSSSWSQGDSWTPLSRSLDVGVPVPAGLRVVTVGEDEIDDFVEVHRSAWGSARFTTDLWDEMSRGAAFSDARCLLGYDDAGLPVAGVTVWGAGPGRPGLLEPIGVHADHRGHGHGRAICLAAAAALQDMGCSAATVCTESERVGAVATYESAGYRRLPERHDRVRTSSPGTDAEATQS</sequence>